<feature type="non-terminal residue" evidence="1">
    <location>
        <position position="91"/>
    </location>
</feature>
<gene>
    <name evidence="1" type="ORF">G8S53_11050</name>
</gene>
<dbReference type="Proteomes" id="UP000813637">
    <property type="component" value="Unassembled WGS sequence"/>
</dbReference>
<evidence type="ECO:0000313" key="2">
    <source>
        <dbReference type="Proteomes" id="UP000813637"/>
    </source>
</evidence>
<dbReference type="EMBL" id="JAAMYB010000016">
    <property type="protein sequence ID" value="MCD3195812.1"/>
    <property type="molecule type" value="Genomic_DNA"/>
</dbReference>
<reference evidence="1" key="2">
    <citation type="journal article" date="2021" name="Microorganisms">
        <title>Extensive Genome Exploration of Clostridium botulinum Group III Field Strains.</title>
        <authorList>
            <person name="Fillo S."/>
            <person name="Giordani F."/>
            <person name="Tonon E."/>
            <person name="Drigo I."/>
            <person name="Anselmo A."/>
            <person name="Fortunato A."/>
            <person name="Lista F."/>
            <person name="Bano L."/>
        </authorList>
    </citation>
    <scope>NUCLEOTIDE SEQUENCE</scope>
    <source>
        <strain evidence="1">IZSVe-TV_9877_3_12</strain>
    </source>
</reference>
<name>A0A9Q3VBN8_CLOBO</name>
<comment type="caution">
    <text evidence="1">The sequence shown here is derived from an EMBL/GenBank/DDBJ whole genome shotgun (WGS) entry which is preliminary data.</text>
</comment>
<evidence type="ECO:0000313" key="1">
    <source>
        <dbReference type="EMBL" id="MCD3195812.1"/>
    </source>
</evidence>
<protein>
    <submittedName>
        <fullName evidence="1">Uncharacterized protein</fullName>
    </submittedName>
</protein>
<dbReference type="AlphaFoldDB" id="A0A9Q3VBN8"/>
<accession>A0A9Q3VBN8</accession>
<sequence>MTLIKNNSEIEENIVNICHCDYKYFLNKRNVVGLGLGYKVKNGFHTNQLCVQVLVSRKFPENEININDKIPSMYKGIPTDVKETGYFRACS</sequence>
<proteinExistence type="predicted"/>
<organism evidence="1 2">
    <name type="scientific">Clostridium botulinum C</name>
    <dbReference type="NCBI Taxonomy" id="36828"/>
    <lineage>
        <taxon>Bacteria</taxon>
        <taxon>Bacillati</taxon>
        <taxon>Bacillota</taxon>
        <taxon>Clostridia</taxon>
        <taxon>Eubacteriales</taxon>
        <taxon>Clostridiaceae</taxon>
        <taxon>Clostridium</taxon>
    </lineage>
</organism>
<reference evidence="1" key="1">
    <citation type="submission" date="2020-02" db="EMBL/GenBank/DDBJ databases">
        <authorList>
            <person name="Fillo S."/>
            <person name="Giordani F."/>
            <person name="Tonon E."/>
            <person name="Drigo I."/>
            <person name="Anselmo A."/>
            <person name="Fortunato A."/>
            <person name="Bano L."/>
            <person name="Lista F."/>
        </authorList>
    </citation>
    <scope>NUCLEOTIDE SEQUENCE</scope>
    <source>
        <strain evidence="1">IZSVe-TV_9877_3_12</strain>
    </source>
</reference>